<proteinExistence type="predicted"/>
<comment type="caution">
    <text evidence="2">The sequence shown here is derived from an EMBL/GenBank/DDBJ whole genome shotgun (WGS) entry which is preliminary data.</text>
</comment>
<name>A0ABV8DSX4_9NOCA</name>
<protein>
    <recommendedName>
        <fullName evidence="4">DUF3592 domain-containing protein</fullName>
    </recommendedName>
</protein>
<feature type="transmembrane region" description="Helical" evidence="1">
    <location>
        <begin position="17"/>
        <end position="41"/>
    </location>
</feature>
<feature type="transmembrane region" description="Helical" evidence="1">
    <location>
        <begin position="111"/>
        <end position="134"/>
    </location>
</feature>
<organism evidence="2 3">
    <name type="scientific">Nocardia jiangsuensis</name>
    <dbReference type="NCBI Taxonomy" id="1691563"/>
    <lineage>
        <taxon>Bacteria</taxon>
        <taxon>Bacillati</taxon>
        <taxon>Actinomycetota</taxon>
        <taxon>Actinomycetes</taxon>
        <taxon>Mycobacteriales</taxon>
        <taxon>Nocardiaceae</taxon>
        <taxon>Nocardia</taxon>
    </lineage>
</organism>
<evidence type="ECO:0000313" key="3">
    <source>
        <dbReference type="Proteomes" id="UP001595696"/>
    </source>
</evidence>
<sequence length="176" mass="18561">MIAAVDSDPYPVAVRGFWHYMGAAAVVLFGAVQLSIGVGVLRQTVERATLWLRGDRTRGVITSVTAETGELRRIALADTVPSRARIGAPITVVYRPDDPERVDALGIANGLGSLIAFPILVVVGAAAIVLPVAYPLGLDGVLSWAQQVVGDTSGRLEDALGAPLGRLRRVLVEWLG</sequence>
<accession>A0ABV8DSX4</accession>
<evidence type="ECO:0000313" key="2">
    <source>
        <dbReference type="EMBL" id="MFC3963113.1"/>
    </source>
</evidence>
<dbReference type="RefSeq" id="WP_378612847.1">
    <property type="nucleotide sequence ID" value="NZ_JBHSAX010000013.1"/>
</dbReference>
<evidence type="ECO:0008006" key="4">
    <source>
        <dbReference type="Google" id="ProtNLM"/>
    </source>
</evidence>
<keyword evidence="1" id="KW-1133">Transmembrane helix</keyword>
<gene>
    <name evidence="2" type="ORF">ACFO0B_14045</name>
</gene>
<keyword evidence="3" id="KW-1185">Reference proteome</keyword>
<reference evidence="3" key="1">
    <citation type="journal article" date="2019" name="Int. J. Syst. Evol. Microbiol.">
        <title>The Global Catalogue of Microorganisms (GCM) 10K type strain sequencing project: providing services to taxonomists for standard genome sequencing and annotation.</title>
        <authorList>
            <consortium name="The Broad Institute Genomics Platform"/>
            <consortium name="The Broad Institute Genome Sequencing Center for Infectious Disease"/>
            <person name="Wu L."/>
            <person name="Ma J."/>
        </authorList>
    </citation>
    <scope>NUCLEOTIDE SEQUENCE [LARGE SCALE GENOMIC DNA]</scope>
    <source>
        <strain evidence="3">CGMCC 4.7330</strain>
    </source>
</reference>
<keyword evidence="1" id="KW-0812">Transmembrane</keyword>
<dbReference type="Proteomes" id="UP001595696">
    <property type="component" value="Unassembled WGS sequence"/>
</dbReference>
<evidence type="ECO:0000256" key="1">
    <source>
        <dbReference type="SAM" id="Phobius"/>
    </source>
</evidence>
<keyword evidence="1" id="KW-0472">Membrane</keyword>
<dbReference type="EMBL" id="JBHSAX010000013">
    <property type="protein sequence ID" value="MFC3963113.1"/>
    <property type="molecule type" value="Genomic_DNA"/>
</dbReference>